<sequence length="108" mass="12647">MIINCRTLQTTQVIILIAIISLHQLLPWSDPVYTYAYALSVHKMDRDSQKHLQTIRKYKYLNQSDKIAPFRIDIQRDDEEKKSSPFGAALEHQVFCVIQEILPDFLLD</sequence>
<reference evidence="1" key="1">
    <citation type="submission" date="2021-01" db="EMBL/GenBank/DDBJ databases">
        <authorList>
            <person name="Corre E."/>
            <person name="Pelletier E."/>
            <person name="Niang G."/>
            <person name="Scheremetjew M."/>
            <person name="Finn R."/>
            <person name="Kale V."/>
            <person name="Holt S."/>
            <person name="Cochrane G."/>
            <person name="Meng A."/>
            <person name="Brown T."/>
            <person name="Cohen L."/>
        </authorList>
    </citation>
    <scope>NUCLEOTIDE SEQUENCE</scope>
    <source>
        <strain evidence="1">MM31A-1</strain>
    </source>
</reference>
<evidence type="ECO:0000313" key="1">
    <source>
        <dbReference type="EMBL" id="CAE0471945.1"/>
    </source>
</evidence>
<gene>
    <name evidence="1" type="ORF">CDEB00056_LOCUS16798</name>
</gene>
<organism evidence="1">
    <name type="scientific">Chaetoceros debilis</name>
    <dbReference type="NCBI Taxonomy" id="122233"/>
    <lineage>
        <taxon>Eukaryota</taxon>
        <taxon>Sar</taxon>
        <taxon>Stramenopiles</taxon>
        <taxon>Ochrophyta</taxon>
        <taxon>Bacillariophyta</taxon>
        <taxon>Coscinodiscophyceae</taxon>
        <taxon>Chaetocerotophycidae</taxon>
        <taxon>Chaetocerotales</taxon>
        <taxon>Chaetocerotaceae</taxon>
        <taxon>Chaetoceros</taxon>
    </lineage>
</organism>
<name>A0A7S3QBM6_9STRA</name>
<proteinExistence type="predicted"/>
<protein>
    <submittedName>
        <fullName evidence="1">Uncharacterized protein</fullName>
    </submittedName>
</protein>
<accession>A0A7S3QBM6</accession>
<dbReference type="EMBL" id="HBIO01021783">
    <property type="protein sequence ID" value="CAE0471945.1"/>
    <property type="molecule type" value="Transcribed_RNA"/>
</dbReference>
<dbReference type="AlphaFoldDB" id="A0A7S3QBM6"/>